<name>A0ABV3DUD2_9ACTN</name>
<dbReference type="Pfam" id="PF13365">
    <property type="entry name" value="Trypsin_2"/>
    <property type="match status" value="1"/>
</dbReference>
<dbReference type="EMBL" id="JBEZFP010000168">
    <property type="protein sequence ID" value="MEU8139340.1"/>
    <property type="molecule type" value="Genomic_DNA"/>
</dbReference>
<dbReference type="PROSITE" id="PS00673">
    <property type="entry name" value="V8_SER"/>
    <property type="match status" value="1"/>
</dbReference>
<dbReference type="Proteomes" id="UP001551482">
    <property type="component" value="Unassembled WGS sequence"/>
</dbReference>
<evidence type="ECO:0000256" key="5">
    <source>
        <dbReference type="SAM" id="MobiDB-lite"/>
    </source>
</evidence>
<evidence type="ECO:0000256" key="2">
    <source>
        <dbReference type="ARBA" id="ARBA00022729"/>
    </source>
</evidence>
<evidence type="ECO:0000313" key="6">
    <source>
        <dbReference type="EMBL" id="MEU8139340.1"/>
    </source>
</evidence>
<organism evidence="6 7">
    <name type="scientific">Streptodolium elevatio</name>
    <dbReference type="NCBI Taxonomy" id="3157996"/>
    <lineage>
        <taxon>Bacteria</taxon>
        <taxon>Bacillati</taxon>
        <taxon>Actinomycetota</taxon>
        <taxon>Actinomycetes</taxon>
        <taxon>Kitasatosporales</taxon>
        <taxon>Streptomycetaceae</taxon>
        <taxon>Streptodolium</taxon>
    </lineage>
</organism>
<accession>A0ABV3DUD2</accession>
<dbReference type="SUPFAM" id="SSF50494">
    <property type="entry name" value="Trypsin-like serine proteases"/>
    <property type="match status" value="1"/>
</dbReference>
<dbReference type="Gene3D" id="2.40.10.10">
    <property type="entry name" value="Trypsin-like serine proteases"/>
    <property type="match status" value="2"/>
</dbReference>
<evidence type="ECO:0000256" key="1">
    <source>
        <dbReference type="ARBA" id="ARBA00022670"/>
    </source>
</evidence>
<proteinExistence type="predicted"/>
<reference evidence="6 7" key="1">
    <citation type="submission" date="2024-06" db="EMBL/GenBank/DDBJ databases">
        <title>The Natural Products Discovery Center: Release of the First 8490 Sequenced Strains for Exploring Actinobacteria Biosynthetic Diversity.</title>
        <authorList>
            <person name="Kalkreuter E."/>
            <person name="Kautsar S.A."/>
            <person name="Yang D."/>
            <person name="Bader C.D."/>
            <person name="Teijaro C.N."/>
            <person name="Fluegel L."/>
            <person name="Davis C.M."/>
            <person name="Simpson J.R."/>
            <person name="Lauterbach L."/>
            <person name="Steele A.D."/>
            <person name="Gui C."/>
            <person name="Meng S."/>
            <person name="Li G."/>
            <person name="Viehrig K."/>
            <person name="Ye F."/>
            <person name="Su P."/>
            <person name="Kiefer A.F."/>
            <person name="Nichols A."/>
            <person name="Cepeda A.J."/>
            <person name="Yan W."/>
            <person name="Fan B."/>
            <person name="Jiang Y."/>
            <person name="Adhikari A."/>
            <person name="Zheng C.-J."/>
            <person name="Schuster L."/>
            <person name="Cowan T.M."/>
            <person name="Smanski M.J."/>
            <person name="Chevrette M.G."/>
            <person name="De Carvalho L.P.S."/>
            <person name="Shen B."/>
        </authorList>
    </citation>
    <scope>NUCLEOTIDE SEQUENCE [LARGE SCALE GENOMIC DNA]</scope>
    <source>
        <strain evidence="6 7">NPDC048946</strain>
    </source>
</reference>
<dbReference type="GO" id="GO:0006508">
    <property type="term" value="P:proteolysis"/>
    <property type="evidence" value="ECO:0007669"/>
    <property type="project" value="UniProtKB-KW"/>
</dbReference>
<keyword evidence="1 6" id="KW-0645">Protease</keyword>
<feature type="compositionally biased region" description="Basic and acidic residues" evidence="5">
    <location>
        <begin position="40"/>
        <end position="52"/>
    </location>
</feature>
<comment type="caution">
    <text evidence="6">The sequence shown here is derived from an EMBL/GenBank/DDBJ whole genome shotgun (WGS) entry which is preliminary data.</text>
</comment>
<dbReference type="InterPro" id="IPR009003">
    <property type="entry name" value="Peptidase_S1_PA"/>
</dbReference>
<evidence type="ECO:0000256" key="4">
    <source>
        <dbReference type="ARBA" id="ARBA00022825"/>
    </source>
</evidence>
<keyword evidence="7" id="KW-1185">Reference proteome</keyword>
<sequence length="776" mass="80878">MNIGELGQGGAADPALQERRIAQMAAAATRHRGAQGQIDDIARRREQGMRYPDEPERLARRARRLVQAGEVPGEILLAIPPGGDAVETDERIIGDSNDLQAAAFLPRGVRASATVGRIWLRLGGRVQPAATGFLVAPRLLLTNHHVFPEAAGTLDAFVEFGAEAGLDDMPAPTVRFGFAPDVFFLADEHLDYALVALAPGADGRSAGELFGWNRLDPAEGKLVIGDPVNIIGHPSGRLKEIAVRENELLVRLDDFLHYKTDTEPGNSGSPVFNDQWEVVALHHRGVPKTDDQGRTLNVDGGVWTAAQGDAAVAWIANEGARISAVVRHLAANTPDELRPVLGELGPAVGAPPSSPPGTSGAAAATGAAGSTASSTAGAAAGAAGSATGAPIGGPSDAPAPLDPIAAGPAPLDQPVHDQPVLGPAVLVPPPAGPVPPTVGPAAPVPTPRAPETVGATTSTTYRTGVAGRTEAFGAARQLVFLHGRSQQGRDPEEMRREWAAGLNNGLTRLGFATVDPRDVFFPYYGDLLADALNTRESVATSFDAVADDPAAAAAPASASARDLYHGMLDQAAERSGMPAGAREDGDNGVAVGGDERFGVGGVVHLTRRPLDWIARHSGVDRLVVAKAFRDVALYLDTAAVRERVLACVRDTVPRTGGIVLVAHSLGTVVAMDLLCDPEGPDVTGLLTLGAPLGLDTVHDRLRTRGPHCPTRVPWWFNGWAPADGVAIGCPLRGRWSGVSTEACVDNPRDRAHDIDEYLTRPEVAAALATALGLARR</sequence>
<dbReference type="InterPro" id="IPR029058">
    <property type="entry name" value="AB_hydrolase_fold"/>
</dbReference>
<dbReference type="PANTHER" id="PTHR14389">
    <property type="entry name" value="SI:CH1073-475A24.1"/>
    <property type="match status" value="1"/>
</dbReference>
<dbReference type="SUPFAM" id="SSF53474">
    <property type="entry name" value="alpha/beta-Hydrolases"/>
    <property type="match status" value="1"/>
</dbReference>
<dbReference type="InterPro" id="IPR043504">
    <property type="entry name" value="Peptidase_S1_PA_chymotrypsin"/>
</dbReference>
<dbReference type="InterPro" id="IPR008353">
    <property type="entry name" value="Peptidase_S1B_tx"/>
</dbReference>
<protein>
    <submittedName>
        <fullName evidence="6">Serine protease</fullName>
    </submittedName>
</protein>
<feature type="region of interest" description="Disordered" evidence="5">
    <location>
        <begin position="381"/>
        <end position="456"/>
    </location>
</feature>
<keyword evidence="2" id="KW-0732">Signal</keyword>
<dbReference type="RefSeq" id="WP_358363376.1">
    <property type="nucleotide sequence ID" value="NZ_JBEZFP010000168.1"/>
</dbReference>
<feature type="compositionally biased region" description="Low complexity" evidence="5">
    <location>
        <begin position="345"/>
        <end position="366"/>
    </location>
</feature>
<gene>
    <name evidence="6" type="ORF">AB0C36_38310</name>
</gene>
<dbReference type="PRINTS" id="PR01774">
    <property type="entry name" value="EXFOLTOXIN"/>
</dbReference>
<feature type="region of interest" description="Disordered" evidence="5">
    <location>
        <begin position="342"/>
        <end position="366"/>
    </location>
</feature>
<evidence type="ECO:0000313" key="7">
    <source>
        <dbReference type="Proteomes" id="UP001551482"/>
    </source>
</evidence>
<dbReference type="InterPro" id="IPR000126">
    <property type="entry name" value="V8_ser_AS"/>
</dbReference>
<feature type="compositionally biased region" description="Pro residues" evidence="5">
    <location>
        <begin position="426"/>
        <end position="448"/>
    </location>
</feature>
<dbReference type="PANTHER" id="PTHR14389:SF3">
    <property type="entry name" value="PROTEIN FAM111A-LIKE"/>
    <property type="match status" value="1"/>
</dbReference>
<keyword evidence="4" id="KW-0720">Serine protease</keyword>
<feature type="compositionally biased region" description="Low complexity" evidence="5">
    <location>
        <begin position="381"/>
        <end position="395"/>
    </location>
</feature>
<feature type="region of interest" description="Disordered" evidence="5">
    <location>
        <begin position="28"/>
        <end position="52"/>
    </location>
</feature>
<evidence type="ECO:0000256" key="3">
    <source>
        <dbReference type="ARBA" id="ARBA00022801"/>
    </source>
</evidence>
<keyword evidence="3" id="KW-0378">Hydrolase</keyword>
<dbReference type="GO" id="GO:0008233">
    <property type="term" value="F:peptidase activity"/>
    <property type="evidence" value="ECO:0007669"/>
    <property type="project" value="UniProtKB-KW"/>
</dbReference>